<evidence type="ECO:0000256" key="2">
    <source>
        <dbReference type="ARBA" id="ARBA00022475"/>
    </source>
</evidence>
<sequence length="215" mass="24564">MDFFESLQHFYHTYVTLKNIEDILHHYRGMGMFLGILLPLLEAFIPILPLILFVVANAAAYGFILGFLLSWIGTCSGSFIVFIFCRKVVQRPLRRWIDKKKKLRSMLMWVERGGFGPVFLVLSIPFTPSSVINVVCGLSNMNARLFYLAVLLGKMVMIGIVTFIGTDWQTLIAKPTRMIIVLVFIVALWIIGKVVEKRMNTVEQVKEDNESKDVN</sequence>
<keyword evidence="4 6" id="KW-1133">Transmembrane helix</keyword>
<gene>
    <name evidence="8" type="ORF">EV207_108108</name>
</gene>
<dbReference type="Pfam" id="PF09335">
    <property type="entry name" value="VTT_dom"/>
    <property type="match status" value="1"/>
</dbReference>
<dbReference type="PANTHER" id="PTHR12677">
    <property type="entry name" value="GOLGI APPARATUS MEMBRANE PROTEIN TVP38-RELATED"/>
    <property type="match status" value="1"/>
</dbReference>
<accession>A0A4V2SN53</accession>
<protein>
    <recommendedName>
        <fullName evidence="6">TVP38/TMEM64 family membrane protein</fullName>
    </recommendedName>
</protein>
<dbReference type="PANTHER" id="PTHR12677:SF55">
    <property type="entry name" value="UNDECAPRENYL PHOSPHATE TRANSPORTER SAOUHSC_00901-RELATED"/>
    <property type="match status" value="1"/>
</dbReference>
<dbReference type="InterPro" id="IPR015414">
    <property type="entry name" value="TMEM64"/>
</dbReference>
<reference evidence="8 9" key="1">
    <citation type="submission" date="2019-03" db="EMBL/GenBank/DDBJ databases">
        <title>Genomic Encyclopedia of Type Strains, Phase IV (KMG-IV): sequencing the most valuable type-strain genomes for metagenomic binning, comparative biology and taxonomic classification.</title>
        <authorList>
            <person name="Goeker M."/>
        </authorList>
    </citation>
    <scope>NUCLEOTIDE SEQUENCE [LARGE SCALE GENOMIC DNA]</scope>
    <source>
        <strain evidence="8 9">DSM 19377</strain>
    </source>
</reference>
<comment type="similarity">
    <text evidence="6">Belongs to the TVP38/TMEM64 family.</text>
</comment>
<dbReference type="Proteomes" id="UP000295416">
    <property type="component" value="Unassembled WGS sequence"/>
</dbReference>
<keyword evidence="9" id="KW-1185">Reference proteome</keyword>
<evidence type="ECO:0000256" key="1">
    <source>
        <dbReference type="ARBA" id="ARBA00004651"/>
    </source>
</evidence>
<proteinExistence type="inferred from homology"/>
<feature type="transmembrane region" description="Helical" evidence="6">
    <location>
        <begin position="146"/>
        <end position="166"/>
    </location>
</feature>
<dbReference type="RefSeq" id="WP_132745423.1">
    <property type="nucleotide sequence ID" value="NZ_SLXK01000008.1"/>
</dbReference>
<keyword evidence="2 6" id="KW-1003">Cell membrane</keyword>
<evidence type="ECO:0000256" key="3">
    <source>
        <dbReference type="ARBA" id="ARBA00022692"/>
    </source>
</evidence>
<evidence type="ECO:0000313" key="8">
    <source>
        <dbReference type="EMBL" id="TCP29816.1"/>
    </source>
</evidence>
<dbReference type="GO" id="GO:0005886">
    <property type="term" value="C:plasma membrane"/>
    <property type="evidence" value="ECO:0007669"/>
    <property type="project" value="UniProtKB-SubCell"/>
</dbReference>
<dbReference type="InterPro" id="IPR032816">
    <property type="entry name" value="VTT_dom"/>
</dbReference>
<keyword evidence="3 6" id="KW-0812">Transmembrane</keyword>
<feature type="transmembrane region" description="Helical" evidence="6">
    <location>
        <begin position="33"/>
        <end position="55"/>
    </location>
</feature>
<comment type="subcellular location">
    <subcellularLocation>
        <location evidence="1 6">Cell membrane</location>
        <topology evidence="1 6">Multi-pass membrane protein</topology>
    </subcellularLocation>
</comment>
<dbReference type="OrthoDB" id="1651121at2"/>
<name>A0A4V2SN53_9BACL</name>
<dbReference type="AlphaFoldDB" id="A0A4V2SN53"/>
<evidence type="ECO:0000259" key="7">
    <source>
        <dbReference type="Pfam" id="PF09335"/>
    </source>
</evidence>
<evidence type="ECO:0000256" key="4">
    <source>
        <dbReference type="ARBA" id="ARBA00022989"/>
    </source>
</evidence>
<keyword evidence="5 6" id="KW-0472">Membrane</keyword>
<feature type="domain" description="VTT" evidence="7">
    <location>
        <begin position="51"/>
        <end position="165"/>
    </location>
</feature>
<evidence type="ECO:0000313" key="9">
    <source>
        <dbReference type="Proteomes" id="UP000295416"/>
    </source>
</evidence>
<organism evidence="8 9">
    <name type="scientific">Scopulibacillus darangshiensis</name>
    <dbReference type="NCBI Taxonomy" id="442528"/>
    <lineage>
        <taxon>Bacteria</taxon>
        <taxon>Bacillati</taxon>
        <taxon>Bacillota</taxon>
        <taxon>Bacilli</taxon>
        <taxon>Bacillales</taxon>
        <taxon>Sporolactobacillaceae</taxon>
        <taxon>Scopulibacillus</taxon>
    </lineage>
</organism>
<feature type="transmembrane region" description="Helical" evidence="6">
    <location>
        <begin position="106"/>
        <end position="126"/>
    </location>
</feature>
<comment type="caution">
    <text evidence="8">The sequence shown here is derived from an EMBL/GenBank/DDBJ whole genome shotgun (WGS) entry which is preliminary data.</text>
</comment>
<evidence type="ECO:0000256" key="5">
    <source>
        <dbReference type="ARBA" id="ARBA00023136"/>
    </source>
</evidence>
<feature type="transmembrane region" description="Helical" evidence="6">
    <location>
        <begin position="178"/>
        <end position="195"/>
    </location>
</feature>
<dbReference type="EMBL" id="SLXK01000008">
    <property type="protein sequence ID" value="TCP29816.1"/>
    <property type="molecule type" value="Genomic_DNA"/>
</dbReference>
<feature type="transmembrane region" description="Helical" evidence="6">
    <location>
        <begin position="61"/>
        <end position="85"/>
    </location>
</feature>
<evidence type="ECO:0000256" key="6">
    <source>
        <dbReference type="RuleBase" id="RU366058"/>
    </source>
</evidence>